<gene>
    <name evidence="5" type="ORF">SAMN06265373_103205</name>
</gene>
<name>A0ABY1NTK6_9RHOB</name>
<protein>
    <submittedName>
        <fullName evidence="5">Uncharacterized conserved protein, DUF849 family</fullName>
    </submittedName>
</protein>
<evidence type="ECO:0000256" key="1">
    <source>
        <dbReference type="ARBA" id="ARBA00001947"/>
    </source>
</evidence>
<keyword evidence="2" id="KW-0808">Transferase</keyword>
<keyword evidence="6" id="KW-1185">Reference proteome</keyword>
<evidence type="ECO:0000313" key="6">
    <source>
        <dbReference type="Proteomes" id="UP001157961"/>
    </source>
</evidence>
<dbReference type="Pfam" id="PF05853">
    <property type="entry name" value="BKACE"/>
    <property type="match status" value="1"/>
</dbReference>
<dbReference type="Proteomes" id="UP001157961">
    <property type="component" value="Unassembled WGS sequence"/>
</dbReference>
<dbReference type="Gene3D" id="3.20.20.70">
    <property type="entry name" value="Aldolase class I"/>
    <property type="match status" value="1"/>
</dbReference>
<comment type="caution">
    <text evidence="5">The sequence shown here is derived from an EMBL/GenBank/DDBJ whole genome shotgun (WGS) entry which is preliminary data.</text>
</comment>
<evidence type="ECO:0000256" key="2">
    <source>
        <dbReference type="ARBA" id="ARBA00022679"/>
    </source>
</evidence>
<evidence type="ECO:0000256" key="4">
    <source>
        <dbReference type="ARBA" id="ARBA00022833"/>
    </source>
</evidence>
<dbReference type="PANTHER" id="PTHR37418:SF2">
    <property type="entry name" value="3-KETO-5-AMINOHEXANOATE CLEAVAGE ENZYME"/>
    <property type="match status" value="1"/>
</dbReference>
<proteinExistence type="predicted"/>
<dbReference type="InterPro" id="IPR008567">
    <property type="entry name" value="BKACE"/>
</dbReference>
<evidence type="ECO:0000256" key="3">
    <source>
        <dbReference type="ARBA" id="ARBA00022723"/>
    </source>
</evidence>
<accession>A0ABY1NTK6</accession>
<dbReference type="RefSeq" id="WP_283425660.1">
    <property type="nucleotide sequence ID" value="NZ_FXTY01000003.1"/>
</dbReference>
<keyword evidence="3" id="KW-0479">Metal-binding</keyword>
<dbReference type="EMBL" id="FXTY01000003">
    <property type="protein sequence ID" value="SMP17874.1"/>
    <property type="molecule type" value="Genomic_DNA"/>
</dbReference>
<organism evidence="5 6">
    <name type="scientific">Shimia sagamensis</name>
    <dbReference type="NCBI Taxonomy" id="1566352"/>
    <lineage>
        <taxon>Bacteria</taxon>
        <taxon>Pseudomonadati</taxon>
        <taxon>Pseudomonadota</taxon>
        <taxon>Alphaproteobacteria</taxon>
        <taxon>Rhodobacterales</taxon>
        <taxon>Roseobacteraceae</taxon>
    </lineage>
</organism>
<dbReference type="PANTHER" id="PTHR37418">
    <property type="entry name" value="3-KETO-5-AMINOHEXANOATE CLEAVAGE ENZYME-RELATED"/>
    <property type="match status" value="1"/>
</dbReference>
<keyword evidence="4" id="KW-0862">Zinc</keyword>
<comment type="cofactor">
    <cofactor evidence="1">
        <name>Zn(2+)</name>
        <dbReference type="ChEBI" id="CHEBI:29105"/>
    </cofactor>
</comment>
<dbReference type="InterPro" id="IPR013785">
    <property type="entry name" value="Aldolase_TIM"/>
</dbReference>
<reference evidence="5 6" key="1">
    <citation type="submission" date="2017-05" db="EMBL/GenBank/DDBJ databases">
        <authorList>
            <person name="Varghese N."/>
            <person name="Submissions S."/>
        </authorList>
    </citation>
    <scope>NUCLEOTIDE SEQUENCE [LARGE SCALE GENOMIC DNA]</scope>
    <source>
        <strain evidence="5 6">DSM 29734</strain>
    </source>
</reference>
<evidence type="ECO:0000313" key="5">
    <source>
        <dbReference type="EMBL" id="SMP17874.1"/>
    </source>
</evidence>
<sequence>MPKDSIKPQLKCEALAPLKVTIAPNGARKTKKDHPKLPVSIEDIACTARQCFVAGAHELHLHIRDGNGQHTLDPARYQEAMTAVSEAAPDMQIQITTEAAGLFDVADQFETLKQLVPSAASVSVREMARDEILAQKLYAFANDAAVDIQHILYDVQDISLYRSWLSDAVIAPSQRDVLLVVGQYNPPKTGEVAEISPLLSALAGEMSSWTVCAFGKSEQAVLQSAIRLGGHVRVGFENNIHRADGHLLKDNAESVSGVVQYANRLRRSMLGKVHDR</sequence>